<protein>
    <recommendedName>
        <fullName evidence="2">HTH cro/C1-type domain-containing protein</fullName>
    </recommendedName>
</protein>
<proteinExistence type="predicted"/>
<reference evidence="3" key="1">
    <citation type="journal article" date="2015" name="Nature">
        <title>Complex archaea that bridge the gap between prokaryotes and eukaryotes.</title>
        <authorList>
            <person name="Spang A."/>
            <person name="Saw J.H."/>
            <person name="Jorgensen S.L."/>
            <person name="Zaremba-Niedzwiedzka K."/>
            <person name="Martijn J."/>
            <person name="Lind A.E."/>
            <person name="van Eijk R."/>
            <person name="Schleper C."/>
            <person name="Guy L."/>
            <person name="Ettema T.J."/>
        </authorList>
    </citation>
    <scope>NUCLEOTIDE SEQUENCE</scope>
</reference>
<feature type="region of interest" description="Disordered" evidence="1">
    <location>
        <begin position="78"/>
        <end position="112"/>
    </location>
</feature>
<dbReference type="EMBL" id="LAZR01049325">
    <property type="protein sequence ID" value="KKK89910.1"/>
    <property type="molecule type" value="Genomic_DNA"/>
</dbReference>
<name>A0A0F8ZVG9_9ZZZZ</name>
<sequence>MTTSQQIEQEIGLRLARLRLARNVTQIDLAEKAGIGVRTLRRFEAGDPSTLDTFLRVAAALDLEQAVLSVLPEGDIRPIERVSQKGKERRRASPASEQPPKTSWTWGDDVDD</sequence>
<gene>
    <name evidence="3" type="ORF">LCGC14_2728380</name>
</gene>
<dbReference type="Gene3D" id="1.10.260.40">
    <property type="entry name" value="lambda repressor-like DNA-binding domains"/>
    <property type="match status" value="1"/>
</dbReference>
<dbReference type="PROSITE" id="PS50943">
    <property type="entry name" value="HTH_CROC1"/>
    <property type="match status" value="1"/>
</dbReference>
<comment type="caution">
    <text evidence="3">The sequence shown here is derived from an EMBL/GenBank/DDBJ whole genome shotgun (WGS) entry which is preliminary data.</text>
</comment>
<dbReference type="InterPro" id="IPR001387">
    <property type="entry name" value="Cro/C1-type_HTH"/>
</dbReference>
<dbReference type="InterPro" id="IPR010982">
    <property type="entry name" value="Lambda_DNA-bd_dom_sf"/>
</dbReference>
<accession>A0A0F8ZVG9</accession>
<dbReference type="CDD" id="cd00093">
    <property type="entry name" value="HTH_XRE"/>
    <property type="match status" value="1"/>
</dbReference>
<dbReference type="GO" id="GO:0003677">
    <property type="term" value="F:DNA binding"/>
    <property type="evidence" value="ECO:0007669"/>
    <property type="project" value="InterPro"/>
</dbReference>
<dbReference type="Pfam" id="PF01381">
    <property type="entry name" value="HTH_3"/>
    <property type="match status" value="1"/>
</dbReference>
<feature type="domain" description="HTH cro/C1-type" evidence="2">
    <location>
        <begin position="15"/>
        <end position="68"/>
    </location>
</feature>
<dbReference type="AlphaFoldDB" id="A0A0F8ZVG9"/>
<feature type="compositionally biased region" description="Polar residues" evidence="1">
    <location>
        <begin position="95"/>
        <end position="105"/>
    </location>
</feature>
<dbReference type="SUPFAM" id="SSF47413">
    <property type="entry name" value="lambda repressor-like DNA-binding domains"/>
    <property type="match status" value="1"/>
</dbReference>
<evidence type="ECO:0000256" key="1">
    <source>
        <dbReference type="SAM" id="MobiDB-lite"/>
    </source>
</evidence>
<dbReference type="SMART" id="SM00530">
    <property type="entry name" value="HTH_XRE"/>
    <property type="match status" value="1"/>
</dbReference>
<organism evidence="3">
    <name type="scientific">marine sediment metagenome</name>
    <dbReference type="NCBI Taxonomy" id="412755"/>
    <lineage>
        <taxon>unclassified sequences</taxon>
        <taxon>metagenomes</taxon>
        <taxon>ecological metagenomes</taxon>
    </lineage>
</organism>
<evidence type="ECO:0000313" key="3">
    <source>
        <dbReference type="EMBL" id="KKK89910.1"/>
    </source>
</evidence>
<evidence type="ECO:0000259" key="2">
    <source>
        <dbReference type="PROSITE" id="PS50943"/>
    </source>
</evidence>